<dbReference type="EMBL" id="UOEV01000048">
    <property type="protein sequence ID" value="VAW32424.1"/>
    <property type="molecule type" value="Genomic_DNA"/>
</dbReference>
<dbReference type="InterPro" id="IPR021130">
    <property type="entry name" value="PRib-ATP_PPHydrolase-like"/>
</dbReference>
<name>A0A3B0VL87_9ZZZZ</name>
<accession>A0A3B0VL87</accession>
<protein>
    <submittedName>
        <fullName evidence="1">Uncharacterized protein</fullName>
    </submittedName>
</protein>
<sequence length="135" mass="15257">MKTREAKVKEFHKVFGIEISVTPTARLLKSRRALIAEETQELIEALDNAITYMEKGKSVPDCVYENMLKEMSDVQISLSGLSVSVKPVRNFEEAFNRVHKSNMSKLGDDGNIIRREDGKILKGPSYKEPDLSDLI</sequence>
<dbReference type="AlphaFoldDB" id="A0A3B0VL87"/>
<dbReference type="Gene3D" id="1.10.3420.10">
    <property type="entry name" value="putative ntp pyrophosphohydrolase like domain"/>
    <property type="match status" value="1"/>
</dbReference>
<evidence type="ECO:0000313" key="1">
    <source>
        <dbReference type="EMBL" id="VAW32424.1"/>
    </source>
</evidence>
<proteinExistence type="predicted"/>
<reference evidence="1" key="1">
    <citation type="submission" date="2018-06" db="EMBL/GenBank/DDBJ databases">
        <authorList>
            <person name="Zhirakovskaya E."/>
        </authorList>
    </citation>
    <scope>NUCLEOTIDE SEQUENCE</scope>
</reference>
<gene>
    <name evidence="1" type="ORF">MNBD_CPR01-115</name>
</gene>
<dbReference type="InterPro" id="IPR023292">
    <property type="entry name" value="NTP_PyroPHydrolase-like_dom_sf"/>
</dbReference>
<dbReference type="Pfam" id="PF01503">
    <property type="entry name" value="PRA-PH"/>
    <property type="match status" value="1"/>
</dbReference>
<organism evidence="1">
    <name type="scientific">hydrothermal vent metagenome</name>
    <dbReference type="NCBI Taxonomy" id="652676"/>
    <lineage>
        <taxon>unclassified sequences</taxon>
        <taxon>metagenomes</taxon>
        <taxon>ecological metagenomes</taxon>
    </lineage>
</organism>